<dbReference type="STRING" id="29655.A0A0K9NQC2"/>
<dbReference type="OrthoDB" id="786594at2759"/>
<protein>
    <submittedName>
        <fullName evidence="1">NB-ARC domain-containing disease resistance protein</fullName>
    </submittedName>
</protein>
<reference evidence="2" key="1">
    <citation type="journal article" date="2016" name="Nature">
        <title>The genome of the seagrass Zostera marina reveals angiosperm adaptation to the sea.</title>
        <authorList>
            <person name="Olsen J.L."/>
            <person name="Rouze P."/>
            <person name="Verhelst B."/>
            <person name="Lin Y.-C."/>
            <person name="Bayer T."/>
            <person name="Collen J."/>
            <person name="Dattolo E."/>
            <person name="De Paoli E."/>
            <person name="Dittami S."/>
            <person name="Maumus F."/>
            <person name="Michel G."/>
            <person name="Kersting A."/>
            <person name="Lauritano C."/>
            <person name="Lohaus R."/>
            <person name="Toepel M."/>
            <person name="Tonon T."/>
            <person name="Vanneste K."/>
            <person name="Amirebrahimi M."/>
            <person name="Brakel J."/>
            <person name="Bostroem C."/>
            <person name="Chovatia M."/>
            <person name="Grimwood J."/>
            <person name="Jenkins J.W."/>
            <person name="Jueterbock A."/>
            <person name="Mraz A."/>
            <person name="Stam W.T."/>
            <person name="Tice H."/>
            <person name="Bornberg-Bauer E."/>
            <person name="Green P.J."/>
            <person name="Pearson G.A."/>
            <person name="Procaccini G."/>
            <person name="Duarte C.M."/>
            <person name="Schmutz J."/>
            <person name="Reusch T.B.H."/>
            <person name="Van de Peer Y."/>
        </authorList>
    </citation>
    <scope>NUCLEOTIDE SEQUENCE [LARGE SCALE GENOMIC DNA]</scope>
    <source>
        <strain evidence="2">cv. Finnish</strain>
    </source>
</reference>
<dbReference type="AlphaFoldDB" id="A0A0K9NQC2"/>
<evidence type="ECO:0000313" key="1">
    <source>
        <dbReference type="EMBL" id="KMZ58808.1"/>
    </source>
</evidence>
<dbReference type="Gene3D" id="1.10.10.10">
    <property type="entry name" value="Winged helix-like DNA-binding domain superfamily/Winged helix DNA-binding domain"/>
    <property type="match status" value="1"/>
</dbReference>
<dbReference type="GO" id="GO:0006952">
    <property type="term" value="P:defense response"/>
    <property type="evidence" value="ECO:0007669"/>
    <property type="project" value="InterPro"/>
</dbReference>
<evidence type="ECO:0000313" key="2">
    <source>
        <dbReference type="Proteomes" id="UP000036987"/>
    </source>
</evidence>
<proteinExistence type="predicted"/>
<organism evidence="1 2">
    <name type="scientific">Zostera marina</name>
    <name type="common">Eelgrass</name>
    <dbReference type="NCBI Taxonomy" id="29655"/>
    <lineage>
        <taxon>Eukaryota</taxon>
        <taxon>Viridiplantae</taxon>
        <taxon>Streptophyta</taxon>
        <taxon>Embryophyta</taxon>
        <taxon>Tracheophyta</taxon>
        <taxon>Spermatophyta</taxon>
        <taxon>Magnoliopsida</taxon>
        <taxon>Liliopsida</taxon>
        <taxon>Zosteraceae</taxon>
        <taxon>Zostera</taxon>
    </lineage>
</organism>
<accession>A0A0K9NQC2</accession>
<dbReference type="Proteomes" id="UP000036987">
    <property type="component" value="Unassembled WGS sequence"/>
</dbReference>
<sequence>MVLRQVYVHLKLSYDYLESDNQKLCFLFCSLFPKDYPIQLNDLMYYRLGEGFVTCREKVSTFDRTLDLIDKLKSRGLLLDVEGRDEMFCENA</sequence>
<dbReference type="PANTHER" id="PTHR23155">
    <property type="entry name" value="DISEASE RESISTANCE PROTEIN RP"/>
    <property type="match status" value="1"/>
</dbReference>
<name>A0A0K9NQC2_ZOSMR</name>
<dbReference type="EMBL" id="LFYR01001882">
    <property type="protein sequence ID" value="KMZ58808.1"/>
    <property type="molecule type" value="Genomic_DNA"/>
</dbReference>
<comment type="caution">
    <text evidence="1">The sequence shown here is derived from an EMBL/GenBank/DDBJ whole genome shotgun (WGS) entry which is preliminary data.</text>
</comment>
<gene>
    <name evidence="1" type="ORF">ZOSMA_73G00200</name>
</gene>
<keyword evidence="2" id="KW-1185">Reference proteome</keyword>
<dbReference type="PANTHER" id="PTHR23155:SF1134">
    <property type="entry name" value="AAA+ ATPASE DOMAIN-CONTAINING PROTEIN"/>
    <property type="match status" value="1"/>
</dbReference>
<dbReference type="InterPro" id="IPR044974">
    <property type="entry name" value="Disease_R_plants"/>
</dbReference>
<dbReference type="InterPro" id="IPR036388">
    <property type="entry name" value="WH-like_DNA-bd_sf"/>
</dbReference>